<proteinExistence type="predicted"/>
<keyword evidence="3" id="KW-1185">Reference proteome</keyword>
<dbReference type="Proteomes" id="UP001362999">
    <property type="component" value="Unassembled WGS sequence"/>
</dbReference>
<feature type="region of interest" description="Disordered" evidence="1">
    <location>
        <begin position="565"/>
        <end position="590"/>
    </location>
</feature>
<feature type="compositionally biased region" description="Basic and acidic residues" evidence="1">
    <location>
        <begin position="483"/>
        <end position="506"/>
    </location>
</feature>
<gene>
    <name evidence="2" type="ORF">R3P38DRAFT_3232823</name>
</gene>
<name>A0AAV9ZI16_9AGAR</name>
<dbReference type="AlphaFoldDB" id="A0AAV9ZI16"/>
<feature type="region of interest" description="Disordered" evidence="1">
    <location>
        <begin position="474"/>
        <end position="510"/>
    </location>
</feature>
<evidence type="ECO:0000313" key="2">
    <source>
        <dbReference type="EMBL" id="KAK6984013.1"/>
    </source>
</evidence>
<comment type="caution">
    <text evidence="2">The sequence shown here is derived from an EMBL/GenBank/DDBJ whole genome shotgun (WGS) entry which is preliminary data.</text>
</comment>
<dbReference type="EMBL" id="JAWWNJ010000143">
    <property type="protein sequence ID" value="KAK6984013.1"/>
    <property type="molecule type" value="Genomic_DNA"/>
</dbReference>
<reference evidence="2 3" key="1">
    <citation type="journal article" date="2024" name="J Genomics">
        <title>Draft genome sequencing and assembly of Favolaschia claudopus CIRM-BRFM 2984 isolated from oak limbs.</title>
        <authorList>
            <person name="Navarro D."/>
            <person name="Drula E."/>
            <person name="Chaduli D."/>
            <person name="Cazenave R."/>
            <person name="Ahrendt S."/>
            <person name="Wang J."/>
            <person name="Lipzen A."/>
            <person name="Daum C."/>
            <person name="Barry K."/>
            <person name="Grigoriev I.V."/>
            <person name="Favel A."/>
            <person name="Rosso M.N."/>
            <person name="Martin F."/>
        </authorList>
    </citation>
    <scope>NUCLEOTIDE SEQUENCE [LARGE SCALE GENOMIC DNA]</scope>
    <source>
        <strain evidence="2 3">CIRM-BRFM 2984</strain>
    </source>
</reference>
<accession>A0AAV9ZI16</accession>
<organism evidence="2 3">
    <name type="scientific">Favolaschia claudopus</name>
    <dbReference type="NCBI Taxonomy" id="2862362"/>
    <lineage>
        <taxon>Eukaryota</taxon>
        <taxon>Fungi</taxon>
        <taxon>Dikarya</taxon>
        <taxon>Basidiomycota</taxon>
        <taxon>Agaricomycotina</taxon>
        <taxon>Agaricomycetes</taxon>
        <taxon>Agaricomycetidae</taxon>
        <taxon>Agaricales</taxon>
        <taxon>Marasmiineae</taxon>
        <taxon>Mycenaceae</taxon>
        <taxon>Favolaschia</taxon>
    </lineage>
</organism>
<sequence length="964" mass="109610">MDDFPIDKDSDYAVPTWGLVNGITFGSFLASPAAIIPQVVDYFDKPPLVLHPNTPPELKKIFDFTKKPILYNPTEHWLGWCPPSELIPAPFSEGLVDPLAFAFASGYTPLSMEYTDIPGGNSEASDDEHTLRAPAGYSIDDDWTSRTVWTGEKLYRLCHHVASRSPWYCYYGDPERVGSLPPEPSFVDLSLPCYSFERAAEVVDDAKSYIISCLGFLIWFDSIADLFAYGLDEEDTEYIRSLRLKDRRKIGVIYYMPRDVHESNFLHLIAHNVPVHFAWTSDMSRSERFFRLSPEFWGEARALIERDPRAYLDYSNLPSYQRWRARLDESDWFFQFAHAGRMGQPLTSFKPGADHGIVDFTPFGLRLLRNANEIRAISERFKVFEKRSMDGSPNVIPIYIYFRQNPRQLDEPPMARVQPEMHNHDLSTFAQEYIADSEIEKSVFFERTVIVKERVKNVHAPRVDRFFSTYSGAQTTMRGPASEPRREPPAIDEPRAAKKSRSEGTEVKLTTEVGDQPLSRDSLLNRMGIETRRMEDHRKLTERVRANASSVYTSEWVHRMAEGLSSSGEPAVPGSDTLSDARSLASRGGESRTLLGNHEIAPPGAPAQIQDVAVADVPQIFTPVGPPPALTEMEARQGLLAWGTSVLETDPPYPPIEGLSVNLGWLTNSRLAFKDPRSYWRFKLLAVRNPGIVNFEELMFLAIRHGISFEIYVLRSDVRKFNDAPIPFLQQNTLSSIYQPGYVDEPLTWNKSGVTATYTDYLSRLNLLLSRPESIAFVRMGGVLRYIAELYNRDIVQNFANGPSLQVTHFDKGETKLFDNDLSEFYTADSVSPSEIGLLIGRIPGTDQESETTLWPPPEIFESSTWVVRGYLSARAFKLLESVRKEIFGAVPSLRWRNKGAWNQFFRAPRFNSTRAKDRDFEGIVPCASDFEEGQRLFEKSYPVDWRDMNISDIVLPEVYEPIA</sequence>
<evidence type="ECO:0000256" key="1">
    <source>
        <dbReference type="SAM" id="MobiDB-lite"/>
    </source>
</evidence>
<protein>
    <submittedName>
        <fullName evidence="2">Uncharacterized protein</fullName>
    </submittedName>
</protein>
<evidence type="ECO:0000313" key="3">
    <source>
        <dbReference type="Proteomes" id="UP001362999"/>
    </source>
</evidence>